<comment type="catalytic activity">
    <reaction evidence="1">
        <text>ATP + protein L-histidine = ADP + protein N-phospho-L-histidine.</text>
        <dbReference type="EC" id="2.7.13.3"/>
    </reaction>
</comment>
<protein>
    <recommendedName>
        <fullName evidence="2">histidine kinase</fullName>
        <ecNumber evidence="2">2.7.13.3</ecNumber>
    </recommendedName>
</protein>
<feature type="transmembrane region" description="Helical" evidence="4">
    <location>
        <begin position="24"/>
        <end position="43"/>
    </location>
</feature>
<dbReference type="GO" id="GO:0000155">
    <property type="term" value="F:phosphorelay sensor kinase activity"/>
    <property type="evidence" value="ECO:0007669"/>
    <property type="project" value="InterPro"/>
</dbReference>
<dbReference type="InterPro" id="IPR003661">
    <property type="entry name" value="HisK_dim/P_dom"/>
</dbReference>
<feature type="transmembrane region" description="Helical" evidence="4">
    <location>
        <begin position="133"/>
        <end position="151"/>
    </location>
</feature>
<dbReference type="SUPFAM" id="SSF55874">
    <property type="entry name" value="ATPase domain of HSP90 chaperone/DNA topoisomerase II/histidine kinase"/>
    <property type="match status" value="1"/>
</dbReference>
<dbReference type="PANTHER" id="PTHR43065:SF52">
    <property type="entry name" value="SENSOR PROTEIN KINASE PILS"/>
    <property type="match status" value="1"/>
</dbReference>
<dbReference type="OrthoDB" id="9792686at2"/>
<dbReference type="SMART" id="SM00388">
    <property type="entry name" value="HisKA"/>
    <property type="match status" value="1"/>
</dbReference>
<keyword evidence="6" id="KW-0808">Transferase</keyword>
<dbReference type="Pfam" id="PF25323">
    <property type="entry name" value="6TM_PilS"/>
    <property type="match status" value="1"/>
</dbReference>
<proteinExistence type="predicted"/>
<evidence type="ECO:0000256" key="2">
    <source>
        <dbReference type="ARBA" id="ARBA00012438"/>
    </source>
</evidence>
<accession>A0A1Y0I345</accession>
<organism evidence="6 7">
    <name type="scientific">Oleiphilus messinensis</name>
    <dbReference type="NCBI Taxonomy" id="141451"/>
    <lineage>
        <taxon>Bacteria</taxon>
        <taxon>Pseudomonadati</taxon>
        <taxon>Pseudomonadota</taxon>
        <taxon>Gammaproteobacteria</taxon>
        <taxon>Oceanospirillales</taxon>
        <taxon>Oleiphilaceae</taxon>
        <taxon>Oleiphilus</taxon>
    </lineage>
</organism>
<feature type="domain" description="Histidine kinase" evidence="5">
    <location>
        <begin position="324"/>
        <end position="535"/>
    </location>
</feature>
<dbReference type="PROSITE" id="PS50109">
    <property type="entry name" value="HIS_KIN"/>
    <property type="match status" value="1"/>
</dbReference>
<dbReference type="EC" id="2.7.13.3" evidence="2"/>
<dbReference type="Gene3D" id="1.10.287.130">
    <property type="match status" value="1"/>
</dbReference>
<keyword evidence="4" id="KW-1133">Transmembrane helix</keyword>
<feature type="transmembrane region" description="Helical" evidence="4">
    <location>
        <begin position="55"/>
        <end position="79"/>
    </location>
</feature>
<gene>
    <name evidence="6" type="ORF">OLMES_0836</name>
</gene>
<keyword evidence="4" id="KW-0472">Membrane</keyword>
<evidence type="ECO:0000313" key="7">
    <source>
        <dbReference type="Proteomes" id="UP000196027"/>
    </source>
</evidence>
<dbReference type="SMART" id="SM00387">
    <property type="entry name" value="HATPase_c"/>
    <property type="match status" value="1"/>
</dbReference>
<dbReference type="InterPro" id="IPR004358">
    <property type="entry name" value="Sig_transdc_His_kin-like_C"/>
</dbReference>
<dbReference type="Pfam" id="PF00512">
    <property type="entry name" value="HisKA"/>
    <property type="match status" value="1"/>
</dbReference>
<keyword evidence="3" id="KW-0597">Phosphoprotein</keyword>
<feature type="transmembrane region" description="Helical" evidence="4">
    <location>
        <begin position="163"/>
        <end position="180"/>
    </location>
</feature>
<dbReference type="InterPro" id="IPR003594">
    <property type="entry name" value="HATPase_dom"/>
</dbReference>
<dbReference type="EMBL" id="CP021425">
    <property type="protein sequence ID" value="ARU54928.1"/>
    <property type="molecule type" value="Genomic_DNA"/>
</dbReference>
<evidence type="ECO:0000256" key="3">
    <source>
        <dbReference type="ARBA" id="ARBA00022553"/>
    </source>
</evidence>
<dbReference type="PANTHER" id="PTHR43065">
    <property type="entry name" value="SENSOR HISTIDINE KINASE"/>
    <property type="match status" value="1"/>
</dbReference>
<dbReference type="InterPro" id="IPR036890">
    <property type="entry name" value="HATPase_C_sf"/>
</dbReference>
<dbReference type="Gene3D" id="3.30.565.10">
    <property type="entry name" value="Histidine kinase-like ATPase, C-terminal domain"/>
    <property type="match status" value="1"/>
</dbReference>
<sequence length="538" mass="59961">MLTSNPTEGTPQSVMDNSAKLFRIYNHYRVVVGLILVGSLFFFTQPQVNQFQHLFLFEIGSICYLALNIFIAFLLLAGLKPSIEHVLFSMIIDVLILNGLLYSSTGTSSGIANLIIISVAAGNILLYGKPGVFLAALSALCTLSIAIYMVIQHNREPSEIVQSGILGIIYFAAAFILQNISRRISASEKLAQLRAKNIAELEMLNHQIIQRMQTGIIVTDEFGDLRMMNHAASLLLEPSSDAVQPTPTTLPIELKQRLDHWRLEPQVRTEPFKSQSSRTQVQANFTRLDKDQGHDILIFLEDTSKVAQQAQQMKLASLGRLTAGIAHEIRNPLGAISHATQLLSESVNLDPGDKKMTDIILRHANRMNGIIENVLQLSRRKQPDQQILELNTWLQEFIDDYLASGGIEADITFKPESENAYIRFDSSQLEQVLTNLIDNGLRYSKQKTGKSTITLEVGSTTNTDKSFINIIDQGPGISSDNIVHVFEPFFTTNSSGTGLGLYLSREICEANQAHLDYINDSETNSCFRITFAHYKKRT</sequence>
<keyword evidence="6" id="KW-0418">Kinase</keyword>
<dbReference type="Pfam" id="PF02518">
    <property type="entry name" value="HATPase_c"/>
    <property type="match status" value="1"/>
</dbReference>
<dbReference type="InterPro" id="IPR005467">
    <property type="entry name" value="His_kinase_dom"/>
</dbReference>
<keyword evidence="7" id="KW-1185">Reference proteome</keyword>
<dbReference type="Proteomes" id="UP000196027">
    <property type="component" value="Chromosome"/>
</dbReference>
<reference evidence="6 7" key="1">
    <citation type="submission" date="2017-05" db="EMBL/GenBank/DDBJ databases">
        <title>Genomic insights into alkan degradation activity of Oleiphilus messinensis.</title>
        <authorList>
            <person name="Kozyavkin S.A."/>
            <person name="Slesarev A.I."/>
            <person name="Golyshin P.N."/>
            <person name="Korzhenkov A."/>
            <person name="Golyshina O.N."/>
            <person name="Toshchakov S.V."/>
        </authorList>
    </citation>
    <scope>NUCLEOTIDE SEQUENCE [LARGE SCALE GENOMIC DNA]</scope>
    <source>
        <strain evidence="6 7">ME102</strain>
    </source>
</reference>
<evidence type="ECO:0000313" key="6">
    <source>
        <dbReference type="EMBL" id="ARU54928.1"/>
    </source>
</evidence>
<dbReference type="KEGG" id="ome:OLMES_0836"/>
<dbReference type="CDD" id="cd00082">
    <property type="entry name" value="HisKA"/>
    <property type="match status" value="1"/>
</dbReference>
<dbReference type="PRINTS" id="PR00344">
    <property type="entry name" value="BCTRLSENSOR"/>
</dbReference>
<dbReference type="InterPro" id="IPR036097">
    <property type="entry name" value="HisK_dim/P_sf"/>
</dbReference>
<name>A0A1Y0I345_9GAMM</name>
<evidence type="ECO:0000256" key="4">
    <source>
        <dbReference type="SAM" id="Phobius"/>
    </source>
</evidence>
<keyword evidence="4" id="KW-0812">Transmembrane</keyword>
<dbReference type="AlphaFoldDB" id="A0A1Y0I345"/>
<dbReference type="SUPFAM" id="SSF47384">
    <property type="entry name" value="Homodimeric domain of signal transducing histidine kinase"/>
    <property type="match status" value="1"/>
</dbReference>
<evidence type="ECO:0000256" key="1">
    <source>
        <dbReference type="ARBA" id="ARBA00000085"/>
    </source>
</evidence>
<evidence type="ECO:0000259" key="5">
    <source>
        <dbReference type="PROSITE" id="PS50109"/>
    </source>
</evidence>